<comment type="caution">
    <text evidence="1">The sequence shown here is derived from an EMBL/GenBank/DDBJ whole genome shotgun (WGS) entry which is preliminary data.</text>
</comment>
<evidence type="ECO:0000313" key="2">
    <source>
        <dbReference type="Proteomes" id="UP001596147"/>
    </source>
</evidence>
<accession>A0ABW0LIT5</accession>
<reference evidence="2" key="1">
    <citation type="journal article" date="2019" name="Int. J. Syst. Evol. Microbiol.">
        <title>The Global Catalogue of Microorganisms (GCM) 10K type strain sequencing project: providing services to taxonomists for standard genome sequencing and annotation.</title>
        <authorList>
            <consortium name="The Broad Institute Genomics Platform"/>
            <consortium name="The Broad Institute Genome Sequencing Center for Infectious Disease"/>
            <person name="Wu L."/>
            <person name="Ma J."/>
        </authorList>
    </citation>
    <scope>NUCLEOTIDE SEQUENCE [LARGE SCALE GENOMIC DNA]</scope>
    <source>
        <strain evidence="2">CGMCC 1.12237</strain>
    </source>
</reference>
<dbReference type="Proteomes" id="UP001596147">
    <property type="component" value="Unassembled WGS sequence"/>
</dbReference>
<dbReference type="RefSeq" id="WP_382349193.1">
    <property type="nucleotide sequence ID" value="NZ_JBHSMC010000005.1"/>
</dbReference>
<dbReference type="EMBL" id="JBHSMC010000005">
    <property type="protein sequence ID" value="MFC5464401.1"/>
    <property type="molecule type" value="Genomic_DNA"/>
</dbReference>
<name>A0ABW0LIT5_9BACI</name>
<protein>
    <submittedName>
        <fullName evidence="1">Uncharacterized protein</fullName>
    </submittedName>
</protein>
<evidence type="ECO:0000313" key="1">
    <source>
        <dbReference type="EMBL" id="MFC5464401.1"/>
    </source>
</evidence>
<organism evidence="1 2">
    <name type="scientific">Lederbergia graminis</name>
    <dbReference type="NCBI Taxonomy" id="735518"/>
    <lineage>
        <taxon>Bacteria</taxon>
        <taxon>Bacillati</taxon>
        <taxon>Bacillota</taxon>
        <taxon>Bacilli</taxon>
        <taxon>Bacillales</taxon>
        <taxon>Bacillaceae</taxon>
        <taxon>Lederbergia</taxon>
    </lineage>
</organism>
<proteinExistence type="predicted"/>
<sequence length="115" mass="13730">MKKYFFSPTELRGTITVDDITYHSFLDTDTPLERDHFWERLDQKFKNEKYIPLFIIPHSHPFDIHNNFLDVLSIDDNFNIMSFAIAQKDISQESNIYFGPAKNSEEAQRLWNEIK</sequence>
<gene>
    <name evidence="1" type="ORF">ACFPM4_06455</name>
</gene>
<keyword evidence="2" id="KW-1185">Reference proteome</keyword>